<name>A0A844NVU0_PSEAI</name>
<comment type="caution">
    <text evidence="7">Lacks conserved residue(s) required for the propagation of feature annotation.</text>
</comment>
<dbReference type="InterPro" id="IPR002903">
    <property type="entry name" value="RsmH"/>
</dbReference>
<dbReference type="PIRSF" id="PIRSF004486">
    <property type="entry name" value="MraW"/>
    <property type="match status" value="1"/>
</dbReference>
<dbReference type="AlphaFoldDB" id="A0A844NVU0"/>
<dbReference type="InterPro" id="IPR023397">
    <property type="entry name" value="SAM-dep_MeTrfase_MraW_recog"/>
</dbReference>
<dbReference type="PANTHER" id="PTHR11265">
    <property type="entry name" value="S-ADENOSYL-METHYLTRANSFERASE MRAW"/>
    <property type="match status" value="1"/>
</dbReference>
<dbReference type="SUPFAM" id="SSF81799">
    <property type="entry name" value="Putative methyltransferase TM0872, insert domain"/>
    <property type="match status" value="1"/>
</dbReference>
<feature type="binding site" evidence="7">
    <location>
        <position position="39"/>
    </location>
    <ligand>
        <name>S-adenosyl-L-methionine</name>
        <dbReference type="ChEBI" id="CHEBI:59789"/>
    </ligand>
</feature>
<feature type="binding site" evidence="7">
    <location>
        <position position="60"/>
    </location>
    <ligand>
        <name>S-adenosyl-L-methionine</name>
        <dbReference type="ChEBI" id="CHEBI:59789"/>
    </ligand>
</feature>
<feature type="region of interest" description="Disordered" evidence="8">
    <location>
        <begin position="250"/>
        <end position="274"/>
    </location>
</feature>
<comment type="catalytic activity">
    <reaction evidence="7">
        <text>cytidine(1402) in 16S rRNA + S-adenosyl-L-methionine = N(4)-methylcytidine(1402) in 16S rRNA + S-adenosyl-L-homocysteine + H(+)</text>
        <dbReference type="Rhea" id="RHEA:42928"/>
        <dbReference type="Rhea" id="RHEA-COMP:10286"/>
        <dbReference type="Rhea" id="RHEA-COMP:10287"/>
        <dbReference type="ChEBI" id="CHEBI:15378"/>
        <dbReference type="ChEBI" id="CHEBI:57856"/>
        <dbReference type="ChEBI" id="CHEBI:59789"/>
        <dbReference type="ChEBI" id="CHEBI:74506"/>
        <dbReference type="ChEBI" id="CHEBI:82748"/>
        <dbReference type="EC" id="2.1.1.199"/>
    </reaction>
</comment>
<comment type="subcellular location">
    <subcellularLocation>
        <location evidence="7">Cytoplasm</location>
    </subcellularLocation>
</comment>
<evidence type="ECO:0000313" key="9">
    <source>
        <dbReference type="EMBL" id="MUI39673.1"/>
    </source>
</evidence>
<evidence type="ECO:0000256" key="3">
    <source>
        <dbReference type="ARBA" id="ARBA00022552"/>
    </source>
</evidence>
<dbReference type="HAMAP" id="MF_01007">
    <property type="entry name" value="16SrRNA_methyltr_H"/>
    <property type="match status" value="1"/>
</dbReference>
<dbReference type="GO" id="GO:0071424">
    <property type="term" value="F:rRNA (cytosine-N4-)-methyltransferase activity"/>
    <property type="evidence" value="ECO:0007669"/>
    <property type="project" value="UniProtKB-UniRule"/>
</dbReference>
<feature type="binding site" evidence="7">
    <location>
        <position position="10"/>
    </location>
    <ligand>
        <name>S-adenosyl-L-methionine</name>
        <dbReference type="ChEBI" id="CHEBI:59789"/>
    </ligand>
</feature>
<protein>
    <recommendedName>
        <fullName evidence="7">Ribosomal RNA small subunit methyltransferase H</fullName>
        <ecNumber evidence="7">2.1.1.199</ecNumber>
    </recommendedName>
    <alternativeName>
        <fullName evidence="7">16S rRNA m(4)C1402 methyltransferase</fullName>
    </alternativeName>
    <alternativeName>
        <fullName evidence="7">rRNA (cytosine-N(4)-)-methyltransferase RsmH</fullName>
    </alternativeName>
</protein>
<evidence type="ECO:0000256" key="5">
    <source>
        <dbReference type="ARBA" id="ARBA00022679"/>
    </source>
</evidence>
<dbReference type="Pfam" id="PF01795">
    <property type="entry name" value="Methyltransf_5"/>
    <property type="match status" value="1"/>
</dbReference>
<organism evidence="9 10">
    <name type="scientific">Pseudomonas aeruginosa</name>
    <dbReference type="NCBI Taxonomy" id="287"/>
    <lineage>
        <taxon>Bacteria</taxon>
        <taxon>Pseudomonadati</taxon>
        <taxon>Pseudomonadota</taxon>
        <taxon>Gammaproteobacteria</taxon>
        <taxon>Pseudomonadales</taxon>
        <taxon>Pseudomonadaceae</taxon>
        <taxon>Pseudomonas</taxon>
    </lineage>
</organism>
<dbReference type="GO" id="GO:0005737">
    <property type="term" value="C:cytoplasm"/>
    <property type="evidence" value="ECO:0007669"/>
    <property type="project" value="UniProtKB-SubCell"/>
</dbReference>
<feature type="binding site" evidence="7">
    <location>
        <position position="67"/>
    </location>
    <ligand>
        <name>S-adenosyl-L-methionine</name>
        <dbReference type="ChEBI" id="CHEBI:59789"/>
    </ligand>
</feature>
<keyword evidence="4 7" id="KW-0489">Methyltransferase</keyword>
<sequence>MHGGTLVGIDRDQDAIQAAMARLESLNADARFMALHGNFRDAKALLAGAGIARVDGILVDLGVSSHQLDVRERGFSYHDDAPLDMRMDVSQPLNACVIVNTYSEDELTRIIRDYGEENWARQIARVICDRRKNAPIERTSQLVEIIDAAIPKKFRAKDGSHPARRTFQALRIAVNDELDPLEPALSDLVDLLNPGGRLCVITFHSLEDRIVKNAFRTWANPCTCPKSFPVCVCGKKPRIELVTRKPITASEKELAENPRARSASLRVAEKLEET</sequence>
<dbReference type="Proteomes" id="UP000433532">
    <property type="component" value="Unassembled WGS sequence"/>
</dbReference>
<dbReference type="FunFam" id="1.10.150.170:FF:000001">
    <property type="entry name" value="Ribosomal RNA small subunit methyltransferase H"/>
    <property type="match status" value="1"/>
</dbReference>
<dbReference type="InterPro" id="IPR029063">
    <property type="entry name" value="SAM-dependent_MTases_sf"/>
</dbReference>
<keyword evidence="6 7" id="KW-0949">S-adenosyl-L-methionine</keyword>
<proteinExistence type="inferred from homology"/>
<gene>
    <name evidence="7 9" type="primary">rsmH</name>
    <name evidence="9" type="ORF">GNQ48_32435</name>
</gene>
<dbReference type="NCBIfam" id="TIGR00006">
    <property type="entry name" value="16S rRNA (cytosine(1402)-N(4))-methyltransferase RsmH"/>
    <property type="match status" value="1"/>
</dbReference>
<dbReference type="SUPFAM" id="SSF53335">
    <property type="entry name" value="S-adenosyl-L-methionine-dependent methyltransferases"/>
    <property type="match status" value="1"/>
</dbReference>
<evidence type="ECO:0000256" key="6">
    <source>
        <dbReference type="ARBA" id="ARBA00022691"/>
    </source>
</evidence>
<dbReference type="Gene3D" id="1.10.150.170">
    <property type="entry name" value="Putative methyltransferase TM0872, insert domain"/>
    <property type="match status" value="1"/>
</dbReference>
<comment type="function">
    <text evidence="7">Specifically methylates the N4 position of cytidine in position 1402 (C1402) of 16S rRNA.</text>
</comment>
<dbReference type="GO" id="GO:0070475">
    <property type="term" value="P:rRNA base methylation"/>
    <property type="evidence" value="ECO:0007669"/>
    <property type="project" value="UniProtKB-UniRule"/>
</dbReference>
<evidence type="ECO:0000256" key="1">
    <source>
        <dbReference type="ARBA" id="ARBA00010396"/>
    </source>
</evidence>
<dbReference type="Gene3D" id="3.40.50.150">
    <property type="entry name" value="Vaccinia Virus protein VP39"/>
    <property type="match status" value="1"/>
</dbReference>
<evidence type="ECO:0000313" key="10">
    <source>
        <dbReference type="Proteomes" id="UP000433532"/>
    </source>
</evidence>
<dbReference type="EMBL" id="WOAD01000085">
    <property type="protein sequence ID" value="MUI39673.1"/>
    <property type="molecule type" value="Genomic_DNA"/>
</dbReference>
<evidence type="ECO:0000256" key="2">
    <source>
        <dbReference type="ARBA" id="ARBA00022490"/>
    </source>
</evidence>
<accession>A0A844NVU0</accession>
<evidence type="ECO:0000256" key="4">
    <source>
        <dbReference type="ARBA" id="ARBA00022603"/>
    </source>
</evidence>
<keyword evidence="3 7" id="KW-0698">rRNA processing</keyword>
<evidence type="ECO:0000256" key="8">
    <source>
        <dbReference type="SAM" id="MobiDB-lite"/>
    </source>
</evidence>
<reference evidence="9 10" key="1">
    <citation type="submission" date="2019-11" db="EMBL/GenBank/DDBJ databases">
        <title>Genomes of ocular Pseudomonas aeruginosa isolates.</title>
        <authorList>
            <person name="Khan M."/>
            <person name="Rice S.A."/>
            <person name="Willcox M.D.P."/>
            <person name="Stapleton F."/>
        </authorList>
    </citation>
    <scope>NUCLEOTIDE SEQUENCE [LARGE SCALE GENOMIC DNA]</scope>
    <source>
        <strain evidence="9 10">PA221</strain>
    </source>
</reference>
<feature type="compositionally biased region" description="Basic and acidic residues" evidence="8">
    <location>
        <begin position="250"/>
        <end position="259"/>
    </location>
</feature>
<dbReference type="PANTHER" id="PTHR11265:SF0">
    <property type="entry name" value="12S RRNA N4-METHYLCYTIDINE METHYLTRANSFERASE"/>
    <property type="match status" value="1"/>
</dbReference>
<keyword evidence="5 7" id="KW-0808">Transferase</keyword>
<dbReference type="RefSeq" id="WP_130021754.1">
    <property type="nucleotide sequence ID" value="NZ_JBDKXR010000039.1"/>
</dbReference>
<comment type="caution">
    <text evidence="9">The sequence shown here is derived from an EMBL/GenBank/DDBJ whole genome shotgun (WGS) entry which is preliminary data.</text>
</comment>
<comment type="similarity">
    <text evidence="1 7">Belongs to the methyltransferase superfamily. RsmH family.</text>
</comment>
<evidence type="ECO:0000256" key="7">
    <source>
        <dbReference type="HAMAP-Rule" id="MF_01007"/>
    </source>
</evidence>
<dbReference type="EC" id="2.1.1.199" evidence="7"/>
<keyword evidence="2 7" id="KW-0963">Cytoplasm</keyword>